<dbReference type="Proteomes" id="UP000435112">
    <property type="component" value="Unassembled WGS sequence"/>
</dbReference>
<sequence length="111" mass="11795">MQLGNVLATCSVVCVFGGQVLQVTSSLGGNVIARKDVLCCTTCAPSALSSQFLLEHVPACKYMYTCIVCQSTGRWCGCEAGAPDAPLGRPAKPQRIYRAPISERKQLPSLC</sequence>
<reference evidence="2 3" key="1">
    <citation type="submission" date="2018-09" db="EMBL/GenBank/DDBJ databases">
        <title>Genomic investigation of the strawberry pathogen Phytophthora fragariae indicates pathogenicity is determined by transcriptional variation in three key races.</title>
        <authorList>
            <person name="Adams T.M."/>
            <person name="Armitage A.D."/>
            <person name="Sobczyk M.K."/>
            <person name="Bates H.J."/>
            <person name="Dunwell J.M."/>
            <person name="Nellist C.F."/>
            <person name="Harrison R.J."/>
        </authorList>
    </citation>
    <scope>NUCLEOTIDE SEQUENCE [LARGE SCALE GENOMIC DNA]</scope>
    <source>
        <strain evidence="2 3">SCRP324</strain>
    </source>
</reference>
<dbReference type="OrthoDB" id="10513864at2759"/>
<organism evidence="2 3">
    <name type="scientific">Phytophthora rubi</name>
    <dbReference type="NCBI Taxonomy" id="129364"/>
    <lineage>
        <taxon>Eukaryota</taxon>
        <taxon>Sar</taxon>
        <taxon>Stramenopiles</taxon>
        <taxon>Oomycota</taxon>
        <taxon>Peronosporomycetes</taxon>
        <taxon>Peronosporales</taxon>
        <taxon>Peronosporaceae</taxon>
        <taxon>Phytophthora</taxon>
    </lineage>
</organism>
<evidence type="ECO:0000256" key="1">
    <source>
        <dbReference type="SAM" id="SignalP"/>
    </source>
</evidence>
<evidence type="ECO:0008006" key="4">
    <source>
        <dbReference type="Google" id="ProtNLM"/>
    </source>
</evidence>
<gene>
    <name evidence="2" type="ORF">PR002_g25255</name>
</gene>
<dbReference type="AlphaFoldDB" id="A0A6A3I375"/>
<feature type="signal peptide" evidence="1">
    <location>
        <begin position="1"/>
        <end position="17"/>
    </location>
</feature>
<evidence type="ECO:0000313" key="3">
    <source>
        <dbReference type="Proteomes" id="UP000435112"/>
    </source>
</evidence>
<proteinExistence type="predicted"/>
<comment type="caution">
    <text evidence="2">The sequence shown here is derived from an EMBL/GenBank/DDBJ whole genome shotgun (WGS) entry which is preliminary data.</text>
</comment>
<feature type="chain" id="PRO_5025503422" description="Secreted protein" evidence="1">
    <location>
        <begin position="18"/>
        <end position="111"/>
    </location>
</feature>
<protein>
    <recommendedName>
        <fullName evidence="4">Secreted protein</fullName>
    </recommendedName>
</protein>
<accession>A0A6A3I375</accession>
<name>A0A6A3I375_9STRA</name>
<evidence type="ECO:0000313" key="2">
    <source>
        <dbReference type="EMBL" id="KAE8976650.1"/>
    </source>
</evidence>
<dbReference type="EMBL" id="QXFU01003290">
    <property type="protein sequence ID" value="KAE8976650.1"/>
    <property type="molecule type" value="Genomic_DNA"/>
</dbReference>
<keyword evidence="1" id="KW-0732">Signal</keyword>